<keyword evidence="1" id="KW-0812">Transmembrane</keyword>
<dbReference type="EMBL" id="JAERTX010000002">
    <property type="protein sequence ID" value="MBM9458768.1"/>
    <property type="molecule type" value="Genomic_DNA"/>
</dbReference>
<dbReference type="RefSeq" id="WP_205290089.1">
    <property type="nucleotide sequence ID" value="NZ_CP074406.1"/>
</dbReference>
<sequence>MLTLLELPVIIAVAALHRYIQLYAPSNVLVRRVRAQEPRCIAAALLGFLAAVLLVAMHLLSEAVAAGAPGWLNLGVLVLAWDELKVGWLAVSVIVRAIVGVAPVLGARRSSRSRTS</sequence>
<evidence type="ECO:0000256" key="1">
    <source>
        <dbReference type="SAM" id="Phobius"/>
    </source>
</evidence>
<dbReference type="AlphaFoldDB" id="A0A938Y5S7"/>
<feature type="transmembrane region" description="Helical" evidence="1">
    <location>
        <begin position="41"/>
        <end position="66"/>
    </location>
</feature>
<evidence type="ECO:0000313" key="3">
    <source>
        <dbReference type="Proteomes" id="UP000663791"/>
    </source>
</evidence>
<gene>
    <name evidence="2" type="ORF">JK386_02560</name>
</gene>
<dbReference type="Proteomes" id="UP000663791">
    <property type="component" value="Unassembled WGS sequence"/>
</dbReference>
<keyword evidence="3" id="KW-1185">Reference proteome</keyword>
<organism evidence="2 3">
    <name type="scientific">Nocardioides faecalis</name>
    <dbReference type="NCBI Taxonomy" id="2803858"/>
    <lineage>
        <taxon>Bacteria</taxon>
        <taxon>Bacillati</taxon>
        <taxon>Actinomycetota</taxon>
        <taxon>Actinomycetes</taxon>
        <taxon>Propionibacteriales</taxon>
        <taxon>Nocardioidaceae</taxon>
        <taxon>Nocardioides</taxon>
    </lineage>
</organism>
<keyword evidence="1" id="KW-1133">Transmembrane helix</keyword>
<feature type="transmembrane region" description="Helical" evidence="1">
    <location>
        <begin position="86"/>
        <end position="107"/>
    </location>
</feature>
<accession>A0A938Y5S7</accession>
<proteinExistence type="predicted"/>
<name>A0A938Y5S7_9ACTN</name>
<evidence type="ECO:0000313" key="2">
    <source>
        <dbReference type="EMBL" id="MBM9458768.1"/>
    </source>
</evidence>
<reference evidence="2" key="1">
    <citation type="submission" date="2021-01" db="EMBL/GenBank/DDBJ databases">
        <title>Novel species in genus Nocardioides.</title>
        <authorList>
            <person name="Zhang G."/>
        </authorList>
    </citation>
    <scope>NUCLEOTIDE SEQUENCE</scope>
    <source>
        <strain evidence="2">Zg-536</strain>
    </source>
</reference>
<protein>
    <submittedName>
        <fullName evidence="2">Uncharacterized protein</fullName>
    </submittedName>
</protein>
<keyword evidence="1" id="KW-0472">Membrane</keyword>
<comment type="caution">
    <text evidence="2">The sequence shown here is derived from an EMBL/GenBank/DDBJ whole genome shotgun (WGS) entry which is preliminary data.</text>
</comment>